<evidence type="ECO:0000256" key="1">
    <source>
        <dbReference type="SAM" id="MobiDB-lite"/>
    </source>
</evidence>
<feature type="region of interest" description="Disordered" evidence="1">
    <location>
        <begin position="33"/>
        <end position="58"/>
    </location>
</feature>
<evidence type="ECO:0000313" key="4">
    <source>
        <dbReference type="Proteomes" id="UP000030764"/>
    </source>
</evidence>
<organism evidence="2 4">
    <name type="scientific">Trichuris suis</name>
    <name type="common">pig whipworm</name>
    <dbReference type="NCBI Taxonomy" id="68888"/>
    <lineage>
        <taxon>Eukaryota</taxon>
        <taxon>Metazoa</taxon>
        <taxon>Ecdysozoa</taxon>
        <taxon>Nematoda</taxon>
        <taxon>Enoplea</taxon>
        <taxon>Dorylaimia</taxon>
        <taxon>Trichinellida</taxon>
        <taxon>Trichuridae</taxon>
        <taxon>Trichuris</taxon>
    </lineage>
</organism>
<dbReference type="Proteomes" id="UP000030758">
    <property type="component" value="Unassembled WGS sequence"/>
</dbReference>
<reference evidence="2 4" key="1">
    <citation type="journal article" date="2014" name="Nat. Genet.">
        <title>Genome and transcriptome of the porcine whipworm Trichuris suis.</title>
        <authorList>
            <person name="Jex A.R."/>
            <person name="Nejsum P."/>
            <person name="Schwarz E.M."/>
            <person name="Hu L."/>
            <person name="Young N.D."/>
            <person name="Hall R.S."/>
            <person name="Korhonen P.K."/>
            <person name="Liao S."/>
            <person name="Thamsborg S."/>
            <person name="Xia J."/>
            <person name="Xu P."/>
            <person name="Wang S."/>
            <person name="Scheerlinck J.P."/>
            <person name="Hofmann A."/>
            <person name="Sternberg P.W."/>
            <person name="Wang J."/>
            <person name="Gasser R.B."/>
        </authorList>
    </citation>
    <scope>NUCLEOTIDE SEQUENCE [LARGE SCALE GENOMIC DNA]</scope>
    <source>
        <strain evidence="3">DCEP-RM93F</strain>
        <strain evidence="2">DCEP-RM93M</strain>
    </source>
</reference>
<evidence type="ECO:0000313" key="2">
    <source>
        <dbReference type="EMBL" id="KFD49904.1"/>
    </source>
</evidence>
<evidence type="ECO:0000313" key="3">
    <source>
        <dbReference type="EMBL" id="KFD70273.1"/>
    </source>
</evidence>
<accession>A0A085LY58</accession>
<dbReference type="EMBL" id="KL367489">
    <property type="protein sequence ID" value="KFD70273.1"/>
    <property type="molecule type" value="Genomic_DNA"/>
</dbReference>
<dbReference type="EMBL" id="KL363262">
    <property type="protein sequence ID" value="KFD49904.1"/>
    <property type="molecule type" value="Genomic_DNA"/>
</dbReference>
<dbReference type="AlphaFoldDB" id="A0A085LY58"/>
<proteinExistence type="predicted"/>
<keyword evidence="4" id="KW-1185">Reference proteome</keyword>
<sequence length="118" mass="13020">MPFVASQGLLYCLKRKKFKAKKALAAKVYADSADHRSVGRDGGSGTEKLPSAATRMSESRSTAFYNFGQARRHITANTLDARLFLVNEVSKSLLTPKGIFFRLTKLPIVFGLTQNSIH</sequence>
<gene>
    <name evidence="2" type="ORF">M513_09233</name>
    <name evidence="3" type="ORF">M514_09233</name>
</gene>
<dbReference type="Proteomes" id="UP000030764">
    <property type="component" value="Unassembled WGS sequence"/>
</dbReference>
<protein>
    <submittedName>
        <fullName evidence="2">Uncharacterized protein</fullName>
    </submittedName>
</protein>
<name>A0A085LY58_9BILA</name>